<sequence>MAADASTISTFGELYPVLKQDMIELINLVDGLETEQNRAVLNQAAINDLTQRIAEGKRRYKPAHQKDLTKVMHAAMGYMAEDVGDLRALVMLRRESYFTKTIFYNAHGPNAAAIIAAANQYNQRIQVFRGAVSVSEEEHDWNQEKIKEDSYQEPDTWHLRKW</sequence>
<protein>
    <submittedName>
        <fullName evidence="1">OLC1v1028157C1</fullName>
    </submittedName>
</protein>
<accession>A0AAV1CD37</accession>
<dbReference type="Proteomes" id="UP001161247">
    <property type="component" value="Chromosome 2"/>
</dbReference>
<keyword evidence="2" id="KW-1185">Reference proteome</keyword>
<dbReference type="EMBL" id="OX459119">
    <property type="protein sequence ID" value="CAI9092820.1"/>
    <property type="molecule type" value="Genomic_DNA"/>
</dbReference>
<organism evidence="1 2">
    <name type="scientific">Oldenlandia corymbosa var. corymbosa</name>
    <dbReference type="NCBI Taxonomy" id="529605"/>
    <lineage>
        <taxon>Eukaryota</taxon>
        <taxon>Viridiplantae</taxon>
        <taxon>Streptophyta</taxon>
        <taxon>Embryophyta</taxon>
        <taxon>Tracheophyta</taxon>
        <taxon>Spermatophyta</taxon>
        <taxon>Magnoliopsida</taxon>
        <taxon>eudicotyledons</taxon>
        <taxon>Gunneridae</taxon>
        <taxon>Pentapetalae</taxon>
        <taxon>asterids</taxon>
        <taxon>lamiids</taxon>
        <taxon>Gentianales</taxon>
        <taxon>Rubiaceae</taxon>
        <taxon>Rubioideae</taxon>
        <taxon>Spermacoceae</taxon>
        <taxon>Hedyotis-Oldenlandia complex</taxon>
        <taxon>Oldenlandia</taxon>
    </lineage>
</organism>
<name>A0AAV1CD37_OLDCO</name>
<evidence type="ECO:0000313" key="2">
    <source>
        <dbReference type="Proteomes" id="UP001161247"/>
    </source>
</evidence>
<dbReference type="AlphaFoldDB" id="A0AAV1CD37"/>
<gene>
    <name evidence="1" type="ORF">OLC1_LOCUS4393</name>
</gene>
<evidence type="ECO:0000313" key="1">
    <source>
        <dbReference type="EMBL" id="CAI9092820.1"/>
    </source>
</evidence>
<reference evidence="1" key="1">
    <citation type="submission" date="2023-03" db="EMBL/GenBank/DDBJ databases">
        <authorList>
            <person name="Julca I."/>
        </authorList>
    </citation>
    <scope>NUCLEOTIDE SEQUENCE</scope>
</reference>
<proteinExistence type="predicted"/>